<name>A0A834JC35_VESVU</name>
<evidence type="ECO:0000313" key="3">
    <source>
        <dbReference type="Proteomes" id="UP000614350"/>
    </source>
</evidence>
<feature type="region of interest" description="Disordered" evidence="1">
    <location>
        <begin position="1"/>
        <end position="23"/>
    </location>
</feature>
<feature type="region of interest" description="Disordered" evidence="1">
    <location>
        <begin position="51"/>
        <end position="99"/>
    </location>
</feature>
<dbReference type="AlphaFoldDB" id="A0A834JC35"/>
<gene>
    <name evidence="2" type="ORF">HZH66_011745</name>
</gene>
<proteinExistence type="predicted"/>
<feature type="compositionally biased region" description="Basic and acidic residues" evidence="1">
    <location>
        <begin position="76"/>
        <end position="86"/>
    </location>
</feature>
<keyword evidence="3" id="KW-1185">Reference proteome</keyword>
<comment type="caution">
    <text evidence="2">The sequence shown here is derived from an EMBL/GenBank/DDBJ whole genome shotgun (WGS) entry which is preliminary data.</text>
</comment>
<dbReference type="Proteomes" id="UP000614350">
    <property type="component" value="Unassembled WGS sequence"/>
</dbReference>
<reference evidence="2" key="1">
    <citation type="journal article" date="2020" name="G3 (Bethesda)">
        <title>High-Quality Assemblies for Three Invasive Social Wasps from the &lt;i&gt;Vespula&lt;/i&gt; Genus.</title>
        <authorList>
            <person name="Harrop T.W.R."/>
            <person name="Guhlin J."/>
            <person name="McLaughlin G.M."/>
            <person name="Permina E."/>
            <person name="Stockwell P."/>
            <person name="Gilligan J."/>
            <person name="Le Lec M.F."/>
            <person name="Gruber M.A.M."/>
            <person name="Quinn O."/>
            <person name="Lovegrove M."/>
            <person name="Duncan E.J."/>
            <person name="Remnant E.J."/>
            <person name="Van Eeckhoven J."/>
            <person name="Graham B."/>
            <person name="Knapp R.A."/>
            <person name="Langford K.W."/>
            <person name="Kronenberg Z."/>
            <person name="Press M.O."/>
            <person name="Eacker S.M."/>
            <person name="Wilson-Rankin E.E."/>
            <person name="Purcell J."/>
            <person name="Lester P.J."/>
            <person name="Dearden P.K."/>
        </authorList>
    </citation>
    <scope>NUCLEOTIDE SEQUENCE</scope>
    <source>
        <strain evidence="2">Marl-1</strain>
    </source>
</reference>
<evidence type="ECO:0000313" key="2">
    <source>
        <dbReference type="EMBL" id="KAF7385903.1"/>
    </source>
</evidence>
<evidence type="ECO:0000256" key="1">
    <source>
        <dbReference type="SAM" id="MobiDB-lite"/>
    </source>
</evidence>
<protein>
    <submittedName>
        <fullName evidence="2">Uncharacterized protein</fullName>
    </submittedName>
</protein>
<dbReference type="EMBL" id="JACSEA010000014">
    <property type="protein sequence ID" value="KAF7385903.1"/>
    <property type="molecule type" value="Genomic_DNA"/>
</dbReference>
<accession>A0A834JC35</accession>
<sequence>MLKRYEFSPVSPSITSKPKGQKKVFRKRIGQNVEEALSGIRRACPKACKVDGGVVGEGKGEGEGEGGEGRGGGGEGKGREGEKGLERPITQRANSLLTP</sequence>
<organism evidence="2 3">
    <name type="scientific">Vespula vulgaris</name>
    <name type="common">Yellow jacket</name>
    <name type="synonym">Wasp</name>
    <dbReference type="NCBI Taxonomy" id="7454"/>
    <lineage>
        <taxon>Eukaryota</taxon>
        <taxon>Metazoa</taxon>
        <taxon>Ecdysozoa</taxon>
        <taxon>Arthropoda</taxon>
        <taxon>Hexapoda</taxon>
        <taxon>Insecta</taxon>
        <taxon>Pterygota</taxon>
        <taxon>Neoptera</taxon>
        <taxon>Endopterygota</taxon>
        <taxon>Hymenoptera</taxon>
        <taxon>Apocrita</taxon>
        <taxon>Aculeata</taxon>
        <taxon>Vespoidea</taxon>
        <taxon>Vespidae</taxon>
        <taxon>Vespinae</taxon>
        <taxon>Vespula</taxon>
    </lineage>
</organism>